<reference evidence="1" key="1">
    <citation type="submission" date="2020-03" db="EMBL/GenBank/DDBJ databases">
        <title>Complete genome sequence of Aeromonas phage PS.</title>
        <authorList>
            <person name="Tagunde S.N."/>
            <person name="Newase S.K."/>
            <person name="Nagar V."/>
            <person name="Kapadnis B.P."/>
            <person name="Pandit S.V."/>
        </authorList>
    </citation>
    <scope>NUCLEOTIDE SEQUENCE</scope>
</reference>
<evidence type="ECO:0000313" key="1">
    <source>
        <dbReference type="EMBL" id="QIW89973.2"/>
    </source>
</evidence>
<dbReference type="Pfam" id="PF22530">
    <property type="entry name" value="Terminase-T7_RNaseH-like"/>
    <property type="match status" value="1"/>
</dbReference>
<dbReference type="EMBL" id="MT259468">
    <property type="protein sequence ID" value="QIW89973.2"/>
    <property type="molecule type" value="Genomic_DNA"/>
</dbReference>
<sequence>MDDIDIGVPYLSDVQVGGTVLRRLQLIAPRTREWDNNPAAMSKEEREELAMMVASTFSRFEDFAIIGMKFLGFDTTWMQLDIAKFMADKRYRKKMVAAQRGEAKSTLAALYAVWSIVQDQSYRVLIVSAGEDQASDVAILCVRLIMNWHILCYLRPDAQLGDRTSNTKFDVHQHLKPTDKSASITCVGITSNLPGKRADLLIPDDVESTKNSMTQVMREQLMLLTKEFSAICTHGETLYLGTPQSKDSIYKTLPSRGFTVRIWPGRFPTLEEQSRYSAGTLAPSILQAIEQDPYLMVGGGLNGKMGKPADPKRYDEEALQDKELDHGPEGFALQYMLDTSLSDEQRTRLKLSDLIVAAYNHEAVPEVVWYSAEPRYRVQGGTGLLSPAFDNQTVYCPASAASEFIPYQHKVMIVDPAGNGGDEVAYAAGGGTQGYVHLFSVGGLIGGMSEGNIDQLLDYCLEFGIATMRVEANMGHGTVSKLILQQIEKRRGKDPMHPAISVEDYYAKGQKERRIIDTVGPVMRRHKLVVHHRAIEDDWYWCQKHPRDKQLIMSAFYQLQNITYDRGSLTKDDRADAIQGLVMHLSELLVVDDEKQQQKRLDEKERSFIANPMEYRKERSTARGVMARVRRR</sequence>
<organism evidence="1 2">
    <name type="scientific">Aeromonas phage PS</name>
    <dbReference type="NCBI Taxonomy" id="2723762"/>
    <lineage>
        <taxon>Viruses</taxon>
        <taxon>Duplodnaviria</taxon>
        <taxon>Heunggongvirae</taxon>
        <taxon>Uroviricota</taxon>
        <taxon>Caudoviricetes</taxon>
        <taxon>Autographivirales</taxon>
        <taxon>Autoscriptoviridae</taxon>
        <taxon>Savitribaivirus</taxon>
        <taxon>Savitribaivirus PS</taxon>
    </lineage>
</organism>
<protein>
    <submittedName>
        <fullName evidence="1">Terminase large subunit</fullName>
    </submittedName>
</protein>
<dbReference type="InterPro" id="IPR047987">
    <property type="entry name" value="Gp19-like_virus"/>
</dbReference>
<accession>A0A6H0X6P2</accession>
<dbReference type="Gene3D" id="3.40.50.300">
    <property type="entry name" value="P-loop containing nucleotide triphosphate hydrolases"/>
    <property type="match status" value="1"/>
</dbReference>
<proteinExistence type="predicted"/>
<name>A0A6H0X6P2_9CAUD</name>
<dbReference type="Proteomes" id="UP000503286">
    <property type="component" value="Segment"/>
</dbReference>
<dbReference type="InterPro" id="IPR027417">
    <property type="entry name" value="P-loop_NTPase"/>
</dbReference>
<dbReference type="NCBIfam" id="NF033889">
    <property type="entry name" value="termin_lrg_T7"/>
    <property type="match status" value="1"/>
</dbReference>
<dbReference type="InterPro" id="IPR054762">
    <property type="entry name" value="Gp19_RNaseH-like"/>
</dbReference>
<evidence type="ECO:0000313" key="2">
    <source>
        <dbReference type="Proteomes" id="UP000503286"/>
    </source>
</evidence>
<keyword evidence="2" id="KW-1185">Reference proteome</keyword>